<dbReference type="InterPro" id="IPR013783">
    <property type="entry name" value="Ig-like_fold"/>
</dbReference>
<dbReference type="InterPro" id="IPR050150">
    <property type="entry name" value="IgV_Light_Chain"/>
</dbReference>
<accession>A0A8C6VLN4</accession>
<dbReference type="SUPFAM" id="SSF48726">
    <property type="entry name" value="Immunoglobulin"/>
    <property type="match status" value="1"/>
</dbReference>
<keyword evidence="4" id="KW-1185">Reference proteome</keyword>
<reference evidence="3" key="2">
    <citation type="submission" date="2025-09" db="UniProtKB">
        <authorList>
            <consortium name="Ensembl"/>
        </authorList>
    </citation>
    <scope>IDENTIFICATION</scope>
</reference>
<evidence type="ECO:0000259" key="2">
    <source>
        <dbReference type="PROSITE" id="PS50835"/>
    </source>
</evidence>
<dbReference type="OMA" id="LACYLMI"/>
<dbReference type="AlphaFoldDB" id="A0A8C6VLN4"/>
<organism evidence="3 4">
    <name type="scientific">Naja naja</name>
    <name type="common">Indian cobra</name>
    <dbReference type="NCBI Taxonomy" id="35670"/>
    <lineage>
        <taxon>Eukaryota</taxon>
        <taxon>Metazoa</taxon>
        <taxon>Chordata</taxon>
        <taxon>Craniata</taxon>
        <taxon>Vertebrata</taxon>
        <taxon>Euteleostomi</taxon>
        <taxon>Lepidosauria</taxon>
        <taxon>Squamata</taxon>
        <taxon>Bifurcata</taxon>
        <taxon>Unidentata</taxon>
        <taxon>Episquamata</taxon>
        <taxon>Toxicofera</taxon>
        <taxon>Serpentes</taxon>
        <taxon>Colubroidea</taxon>
        <taxon>Elapidae</taxon>
        <taxon>Elapinae</taxon>
        <taxon>Naja</taxon>
    </lineage>
</organism>
<name>A0A8C6VLN4_NAJNA</name>
<sequence length="114" mass="12807">MEQILLSLLFLNYWTGAVSQVGLIQPPSQSVALGNNIRLACYLMIGYEDYEVSWYQQRAGQAPRLVLTSSYARGHGIPNRFSGFKLGNTYYLTITDVQPEDEATYYCGGSYGFE</sequence>
<feature type="chain" id="PRO_5034475341" description="Ig-like domain-containing protein" evidence="1">
    <location>
        <begin position="20"/>
        <end position="114"/>
    </location>
</feature>
<dbReference type="Proteomes" id="UP000694559">
    <property type="component" value="Unplaced"/>
</dbReference>
<dbReference type="InterPro" id="IPR036179">
    <property type="entry name" value="Ig-like_dom_sf"/>
</dbReference>
<dbReference type="OrthoDB" id="8908372at2759"/>
<reference evidence="3" key="1">
    <citation type="submission" date="2025-08" db="UniProtKB">
        <authorList>
            <consortium name="Ensembl"/>
        </authorList>
    </citation>
    <scope>IDENTIFICATION</scope>
</reference>
<evidence type="ECO:0000313" key="4">
    <source>
        <dbReference type="Proteomes" id="UP000694559"/>
    </source>
</evidence>
<dbReference type="Pfam" id="PF07686">
    <property type="entry name" value="V-set"/>
    <property type="match status" value="1"/>
</dbReference>
<evidence type="ECO:0000256" key="1">
    <source>
        <dbReference type="SAM" id="SignalP"/>
    </source>
</evidence>
<dbReference type="PANTHER" id="PTHR23267">
    <property type="entry name" value="IMMUNOGLOBULIN LIGHT CHAIN"/>
    <property type="match status" value="1"/>
</dbReference>
<keyword evidence="1" id="KW-0732">Signal</keyword>
<feature type="domain" description="Ig-like" evidence="2">
    <location>
        <begin position="19"/>
        <end position="114"/>
    </location>
</feature>
<evidence type="ECO:0000313" key="3">
    <source>
        <dbReference type="Ensembl" id="ENSNNAP00000007685.1"/>
    </source>
</evidence>
<dbReference type="InterPro" id="IPR007110">
    <property type="entry name" value="Ig-like_dom"/>
</dbReference>
<feature type="signal peptide" evidence="1">
    <location>
        <begin position="1"/>
        <end position="19"/>
    </location>
</feature>
<dbReference type="GeneTree" id="ENSGT00940000154179"/>
<dbReference type="InterPro" id="IPR013106">
    <property type="entry name" value="Ig_V-set"/>
</dbReference>
<dbReference type="SMART" id="SM00409">
    <property type="entry name" value="IG"/>
    <property type="match status" value="1"/>
</dbReference>
<proteinExistence type="predicted"/>
<dbReference type="SMART" id="SM00406">
    <property type="entry name" value="IGv"/>
    <property type="match status" value="1"/>
</dbReference>
<dbReference type="Gene3D" id="2.60.40.10">
    <property type="entry name" value="Immunoglobulins"/>
    <property type="match status" value="1"/>
</dbReference>
<dbReference type="InterPro" id="IPR003599">
    <property type="entry name" value="Ig_sub"/>
</dbReference>
<dbReference type="Ensembl" id="ENSNNAT00000008062.1">
    <property type="protein sequence ID" value="ENSNNAP00000007685.1"/>
    <property type="gene ID" value="ENSNNAG00000005184.1"/>
</dbReference>
<dbReference type="PROSITE" id="PS50835">
    <property type="entry name" value="IG_LIKE"/>
    <property type="match status" value="1"/>
</dbReference>
<protein>
    <recommendedName>
        <fullName evidence="2">Ig-like domain-containing protein</fullName>
    </recommendedName>
</protein>